<dbReference type="RefSeq" id="WP_377242308.1">
    <property type="nucleotide sequence ID" value="NZ_JBHLXP010000001.1"/>
</dbReference>
<evidence type="ECO:0000256" key="5">
    <source>
        <dbReference type="SAM" id="Phobius"/>
    </source>
</evidence>
<name>A0ABV6BBN6_9GAMM</name>
<comment type="caution">
    <text evidence="7">The sequence shown here is derived from an EMBL/GenBank/DDBJ whole genome shotgun (WGS) entry which is preliminary data.</text>
</comment>
<dbReference type="EMBL" id="JBHLXP010000001">
    <property type="protein sequence ID" value="MFC0048276.1"/>
    <property type="molecule type" value="Genomic_DNA"/>
</dbReference>
<feature type="transmembrane region" description="Helical" evidence="5">
    <location>
        <begin position="172"/>
        <end position="189"/>
    </location>
</feature>
<comment type="subcellular location">
    <subcellularLocation>
        <location evidence="1">Membrane</location>
        <topology evidence="1">Multi-pass membrane protein</topology>
    </subcellularLocation>
</comment>
<protein>
    <submittedName>
        <fullName evidence="7">Rhombosortase</fullName>
        <ecNumber evidence="7">3.4.21.-</ecNumber>
    </submittedName>
</protein>
<dbReference type="InterPro" id="IPR022764">
    <property type="entry name" value="Peptidase_S54_rhomboid_dom"/>
</dbReference>
<keyword evidence="7" id="KW-0378">Hydrolase</keyword>
<dbReference type="InterPro" id="IPR035952">
    <property type="entry name" value="Rhomboid-like_sf"/>
</dbReference>
<evidence type="ECO:0000256" key="4">
    <source>
        <dbReference type="ARBA" id="ARBA00023136"/>
    </source>
</evidence>
<dbReference type="NCBIfam" id="TIGR03902">
    <property type="entry name" value="rhom_GG_sort"/>
    <property type="match status" value="1"/>
</dbReference>
<keyword evidence="4 5" id="KW-0472">Membrane</keyword>
<accession>A0ABV6BBN6</accession>
<evidence type="ECO:0000259" key="6">
    <source>
        <dbReference type="Pfam" id="PF01694"/>
    </source>
</evidence>
<reference evidence="7 8" key="1">
    <citation type="submission" date="2024-09" db="EMBL/GenBank/DDBJ databases">
        <authorList>
            <person name="Sun Q."/>
            <person name="Mori K."/>
        </authorList>
    </citation>
    <scope>NUCLEOTIDE SEQUENCE [LARGE SCALE GENOMIC DNA]</scope>
    <source>
        <strain evidence="7 8">KCTC 23315</strain>
    </source>
</reference>
<sequence length="196" mass="21849">MKFSALFTTCCAPLALLGLTLLLAVFSTELTPLLQFDRQAVFAGEWWRLWTGHLLHTNSWHLAMNLAGLVVITALHGSYYQRWQFLFLLLCGFLLISLGLLFWSPAIGLYVGLSGWLHTLLVYGACEDVRRHWSSGWLILAGVAAKVGWEQWHGASGDLVLLIEADVATDAHLYGAICGVLLFGVLHSFQQIRRHS</sequence>
<evidence type="ECO:0000313" key="7">
    <source>
        <dbReference type="EMBL" id="MFC0048276.1"/>
    </source>
</evidence>
<dbReference type="GO" id="GO:0016787">
    <property type="term" value="F:hydrolase activity"/>
    <property type="evidence" value="ECO:0007669"/>
    <property type="project" value="UniProtKB-KW"/>
</dbReference>
<keyword evidence="8" id="KW-1185">Reference proteome</keyword>
<feature type="domain" description="Peptidase S54 rhomboid" evidence="6">
    <location>
        <begin position="44"/>
        <end position="187"/>
    </location>
</feature>
<evidence type="ECO:0000313" key="8">
    <source>
        <dbReference type="Proteomes" id="UP001589813"/>
    </source>
</evidence>
<dbReference type="InterPro" id="IPR023826">
    <property type="entry name" value="Rhom-like_SP_proteobac"/>
</dbReference>
<proteinExistence type="predicted"/>
<feature type="transmembrane region" description="Helical" evidence="5">
    <location>
        <begin position="59"/>
        <end position="78"/>
    </location>
</feature>
<dbReference type="SUPFAM" id="SSF144091">
    <property type="entry name" value="Rhomboid-like"/>
    <property type="match status" value="1"/>
</dbReference>
<gene>
    <name evidence="7" type="primary">rrtA</name>
    <name evidence="7" type="ORF">ACFFJP_08245</name>
</gene>
<dbReference type="Gene3D" id="1.20.1540.10">
    <property type="entry name" value="Rhomboid-like"/>
    <property type="match status" value="1"/>
</dbReference>
<dbReference type="Pfam" id="PF01694">
    <property type="entry name" value="Rhomboid"/>
    <property type="match status" value="1"/>
</dbReference>
<evidence type="ECO:0000256" key="1">
    <source>
        <dbReference type="ARBA" id="ARBA00004141"/>
    </source>
</evidence>
<keyword evidence="2 5" id="KW-0812">Transmembrane</keyword>
<evidence type="ECO:0000256" key="3">
    <source>
        <dbReference type="ARBA" id="ARBA00022989"/>
    </source>
</evidence>
<dbReference type="Proteomes" id="UP001589813">
    <property type="component" value="Unassembled WGS sequence"/>
</dbReference>
<dbReference type="EC" id="3.4.21.-" evidence="7"/>
<evidence type="ECO:0000256" key="2">
    <source>
        <dbReference type="ARBA" id="ARBA00022692"/>
    </source>
</evidence>
<feature type="transmembrane region" description="Helical" evidence="5">
    <location>
        <begin position="85"/>
        <end position="103"/>
    </location>
</feature>
<organism evidence="7 8">
    <name type="scientific">Rheinheimera tilapiae</name>
    <dbReference type="NCBI Taxonomy" id="875043"/>
    <lineage>
        <taxon>Bacteria</taxon>
        <taxon>Pseudomonadati</taxon>
        <taxon>Pseudomonadota</taxon>
        <taxon>Gammaproteobacteria</taxon>
        <taxon>Chromatiales</taxon>
        <taxon>Chromatiaceae</taxon>
        <taxon>Rheinheimera</taxon>
    </lineage>
</organism>
<keyword evidence="3 5" id="KW-1133">Transmembrane helix</keyword>